<evidence type="ECO:0000313" key="1">
    <source>
        <dbReference type="EMBL" id="MTH53122.1"/>
    </source>
</evidence>
<dbReference type="Proteomes" id="UP000434639">
    <property type="component" value="Unassembled WGS sequence"/>
</dbReference>
<comment type="caution">
    <text evidence="1">The sequence shown here is derived from an EMBL/GenBank/DDBJ whole genome shotgun (WGS) entry which is preliminary data.</text>
</comment>
<dbReference type="AlphaFoldDB" id="A0A7X2S489"/>
<protein>
    <submittedName>
        <fullName evidence="1">Uncharacterized protein</fullName>
    </submittedName>
</protein>
<evidence type="ECO:0000313" key="2">
    <source>
        <dbReference type="Proteomes" id="UP000434639"/>
    </source>
</evidence>
<sequence length="68" mass="8380">MLHRDDTFLTPEEKLLVVKLREETFNALTLEHMKFYKEEMEKIYEQAERREKFKDKMKKMEGKIQSLV</sequence>
<reference evidence="1 2" key="1">
    <citation type="journal article" date="2017" name="Int. J. Syst. Evol. Microbiol.">
        <title>Bacillus mangrovi sp. nov., isolated from a sediment sample from a mangrove forest.</title>
        <authorList>
            <person name="Gupta V."/>
            <person name="Singh P.K."/>
            <person name="Korpole S."/>
            <person name="Tanuku N.R.S."/>
            <person name="Pinnaka A.K."/>
        </authorList>
    </citation>
    <scope>NUCLEOTIDE SEQUENCE [LARGE SCALE GENOMIC DNA]</scope>
    <source>
        <strain evidence="1 2">KCTC 33872</strain>
    </source>
</reference>
<proteinExistence type="predicted"/>
<name>A0A7X2S489_9BACI</name>
<dbReference type="EMBL" id="WMIB01000004">
    <property type="protein sequence ID" value="MTH53122.1"/>
    <property type="molecule type" value="Genomic_DNA"/>
</dbReference>
<dbReference type="RefSeq" id="WP_155111649.1">
    <property type="nucleotide sequence ID" value="NZ_WMIB01000004.1"/>
</dbReference>
<organism evidence="1 2">
    <name type="scientific">Metabacillus mangrovi</name>
    <dbReference type="NCBI Taxonomy" id="1491830"/>
    <lineage>
        <taxon>Bacteria</taxon>
        <taxon>Bacillati</taxon>
        <taxon>Bacillota</taxon>
        <taxon>Bacilli</taxon>
        <taxon>Bacillales</taxon>
        <taxon>Bacillaceae</taxon>
        <taxon>Metabacillus</taxon>
    </lineage>
</organism>
<gene>
    <name evidence="1" type="ORF">GKZ89_06825</name>
</gene>
<accession>A0A7X2S489</accession>
<keyword evidence="2" id="KW-1185">Reference proteome</keyword>